<accession>A0A099KR52</accession>
<keyword evidence="1" id="KW-0812">Transmembrane</keyword>
<protein>
    <submittedName>
        <fullName evidence="2">Uncharacterized protein</fullName>
    </submittedName>
</protein>
<dbReference type="OrthoDB" id="5765975at2"/>
<evidence type="ECO:0000313" key="2">
    <source>
        <dbReference type="EMBL" id="KGJ93234.1"/>
    </source>
</evidence>
<dbReference type="PATRIC" id="fig|28229.4.peg.1736"/>
<organism evidence="2 3">
    <name type="scientific">Colwellia psychrerythraea</name>
    <name type="common">Vibrio psychroerythus</name>
    <dbReference type="NCBI Taxonomy" id="28229"/>
    <lineage>
        <taxon>Bacteria</taxon>
        <taxon>Pseudomonadati</taxon>
        <taxon>Pseudomonadota</taxon>
        <taxon>Gammaproteobacteria</taxon>
        <taxon>Alteromonadales</taxon>
        <taxon>Colwelliaceae</taxon>
        <taxon>Colwellia</taxon>
    </lineage>
</organism>
<reference evidence="2 3" key="1">
    <citation type="submission" date="2014-08" db="EMBL/GenBank/DDBJ databases">
        <title>Genomic and Phenotypic Diversity of Colwellia psychrerythraea strains from Disparate Marine Basins.</title>
        <authorList>
            <person name="Techtmann S.M."/>
            <person name="Stelling S.C."/>
            <person name="Utturkar S.M."/>
            <person name="Alshibli N."/>
            <person name="Harris A."/>
            <person name="Brown S.D."/>
            <person name="Hazen T.C."/>
        </authorList>
    </citation>
    <scope>NUCLEOTIDE SEQUENCE [LARGE SCALE GENOMIC DNA]</scope>
    <source>
        <strain evidence="2 3">ND2E</strain>
    </source>
</reference>
<name>A0A099KR52_COLPS</name>
<dbReference type="RefSeq" id="WP_033093432.1">
    <property type="nucleotide sequence ID" value="NZ_JQED01000015.1"/>
</dbReference>
<evidence type="ECO:0000256" key="1">
    <source>
        <dbReference type="SAM" id="Phobius"/>
    </source>
</evidence>
<dbReference type="Proteomes" id="UP000029843">
    <property type="component" value="Unassembled WGS sequence"/>
</dbReference>
<feature type="transmembrane region" description="Helical" evidence="1">
    <location>
        <begin position="62"/>
        <end position="87"/>
    </location>
</feature>
<gene>
    <name evidence="2" type="ORF">ND2E_2700</name>
</gene>
<proteinExistence type="predicted"/>
<evidence type="ECO:0000313" key="3">
    <source>
        <dbReference type="Proteomes" id="UP000029843"/>
    </source>
</evidence>
<keyword evidence="1" id="KW-0472">Membrane</keyword>
<keyword evidence="1" id="KW-1133">Transmembrane helix</keyword>
<dbReference type="EMBL" id="JQED01000015">
    <property type="protein sequence ID" value="KGJ93234.1"/>
    <property type="molecule type" value="Genomic_DNA"/>
</dbReference>
<sequence length="236" mass="27002">MSKPTVIDVRMNEDERASFCENIAHQVSVEIEQEVPDWHRTEAFEQHFDAENISTKAPSINWGLWLGVPSLSMACSVFAITMVMTFMQDKGFDQQAFDKQVTALIDQQVKQKVAAQLTSSLANRDNSDIERLVNLKLREFAAEQQVILANYRTDISQQQQSNNLALAGYVIDASRKERKEDMSDFINFINAQRQDEQLAQKIKFQQLEREISFQNIGLEQKSRVNNNLTTPVKTKG</sequence>
<comment type="caution">
    <text evidence="2">The sequence shown here is derived from an EMBL/GenBank/DDBJ whole genome shotgun (WGS) entry which is preliminary data.</text>
</comment>
<dbReference type="AlphaFoldDB" id="A0A099KR52"/>